<reference evidence="3 4" key="1">
    <citation type="submission" date="2016-10" db="EMBL/GenBank/DDBJ databases">
        <authorList>
            <person name="de Groot N.N."/>
        </authorList>
    </citation>
    <scope>NUCLEOTIDE SEQUENCE [LARGE SCALE GENOMIC DNA]</scope>
    <source>
        <strain evidence="3 4">DSM 21741</strain>
    </source>
</reference>
<dbReference type="AlphaFoldDB" id="A0A1H1XIA4"/>
<dbReference type="Pfam" id="PF13462">
    <property type="entry name" value="Thioredoxin_4"/>
    <property type="match status" value="1"/>
</dbReference>
<dbReference type="InterPro" id="IPR036249">
    <property type="entry name" value="Thioredoxin-like_sf"/>
</dbReference>
<organism evidence="3 4">
    <name type="scientific">Friedmanniella luteola</name>
    <dbReference type="NCBI Taxonomy" id="546871"/>
    <lineage>
        <taxon>Bacteria</taxon>
        <taxon>Bacillati</taxon>
        <taxon>Actinomycetota</taxon>
        <taxon>Actinomycetes</taxon>
        <taxon>Propionibacteriales</taxon>
        <taxon>Nocardioidaceae</taxon>
        <taxon>Friedmanniella</taxon>
    </lineage>
</organism>
<evidence type="ECO:0000259" key="2">
    <source>
        <dbReference type="Pfam" id="PF13462"/>
    </source>
</evidence>
<proteinExistence type="predicted"/>
<evidence type="ECO:0000256" key="1">
    <source>
        <dbReference type="SAM" id="Phobius"/>
    </source>
</evidence>
<feature type="transmembrane region" description="Helical" evidence="1">
    <location>
        <begin position="36"/>
        <end position="60"/>
    </location>
</feature>
<sequence length="261" mass="26824">MSSSSRRAPGAGSATRRQQARDRARLAAAAARRRRVLVQVGVVTAVAVLVLVIVATAVVVGRRSAPDAAAGAPVVDTTVTVGGARVPLAVDGSAVRLGRADAPAQVDLWVDYSCPHCQEYEAANAAVLDQLVAGGDVAVRYHNIQIVTGYGSAAGSAAACVAAEDPQRWPAVNAALYAQHSATTDGWSADQFRRFAASRGVTGTALDCIGEARYTGWITANTADAAARGVRSTPTLQLNGQTVPTLGGQQLLDRVGELARG</sequence>
<dbReference type="STRING" id="546871.SAMN04488543_3005"/>
<accession>A0A1H1XIA4</accession>
<dbReference type="RefSeq" id="WP_091413865.1">
    <property type="nucleotide sequence ID" value="NZ_LT629749.1"/>
</dbReference>
<keyword evidence="4" id="KW-1185">Reference proteome</keyword>
<dbReference type="SUPFAM" id="SSF52833">
    <property type="entry name" value="Thioredoxin-like"/>
    <property type="match status" value="1"/>
</dbReference>
<dbReference type="GO" id="GO:0016853">
    <property type="term" value="F:isomerase activity"/>
    <property type="evidence" value="ECO:0007669"/>
    <property type="project" value="UniProtKB-KW"/>
</dbReference>
<keyword evidence="1" id="KW-1133">Transmembrane helix</keyword>
<dbReference type="InterPro" id="IPR012336">
    <property type="entry name" value="Thioredoxin-like_fold"/>
</dbReference>
<keyword evidence="3" id="KW-0413">Isomerase</keyword>
<dbReference type="Proteomes" id="UP000199092">
    <property type="component" value="Chromosome I"/>
</dbReference>
<dbReference type="CDD" id="cd02972">
    <property type="entry name" value="DsbA_family"/>
    <property type="match status" value="1"/>
</dbReference>
<keyword evidence="1" id="KW-0472">Membrane</keyword>
<evidence type="ECO:0000313" key="4">
    <source>
        <dbReference type="Proteomes" id="UP000199092"/>
    </source>
</evidence>
<name>A0A1H1XIA4_9ACTN</name>
<keyword evidence="1" id="KW-0812">Transmembrane</keyword>
<dbReference type="OrthoDB" id="117402at2"/>
<dbReference type="Gene3D" id="3.40.30.10">
    <property type="entry name" value="Glutaredoxin"/>
    <property type="match status" value="1"/>
</dbReference>
<protein>
    <submittedName>
        <fullName evidence="3">Protein-disulfide isomerase</fullName>
    </submittedName>
</protein>
<gene>
    <name evidence="3" type="ORF">SAMN04488543_3005</name>
</gene>
<evidence type="ECO:0000313" key="3">
    <source>
        <dbReference type="EMBL" id="SDT08920.1"/>
    </source>
</evidence>
<dbReference type="EMBL" id="LT629749">
    <property type="protein sequence ID" value="SDT08920.1"/>
    <property type="molecule type" value="Genomic_DNA"/>
</dbReference>
<feature type="domain" description="Thioredoxin-like fold" evidence="2">
    <location>
        <begin position="95"/>
        <end position="243"/>
    </location>
</feature>